<organism evidence="1 2">
    <name type="scientific">Sulfobacillus thermosulfidooxidans (strain DSM 9293 / VKM B-1269 / AT-1)</name>
    <dbReference type="NCBI Taxonomy" id="929705"/>
    <lineage>
        <taxon>Bacteria</taxon>
        <taxon>Bacillati</taxon>
        <taxon>Bacillota</taxon>
        <taxon>Clostridia</taxon>
        <taxon>Eubacteriales</taxon>
        <taxon>Clostridiales Family XVII. Incertae Sedis</taxon>
        <taxon>Sulfobacillus</taxon>
    </lineage>
</organism>
<protein>
    <submittedName>
        <fullName evidence="1">Uncharacterized protein</fullName>
    </submittedName>
</protein>
<keyword evidence="2" id="KW-1185">Reference proteome</keyword>
<proteinExistence type="predicted"/>
<reference evidence="2" key="1">
    <citation type="submission" date="2017-04" db="EMBL/GenBank/DDBJ databases">
        <authorList>
            <person name="Varghese N."/>
            <person name="Submissions S."/>
        </authorList>
    </citation>
    <scope>NUCLEOTIDE SEQUENCE [LARGE SCALE GENOMIC DNA]</scope>
    <source>
        <strain evidence="2">DSM 9293</strain>
    </source>
</reference>
<name>A0A1W1W9R5_SULTA</name>
<gene>
    <name evidence="1" type="ORF">SAMN00768000_0756</name>
</gene>
<sequence>MSNNVHDKSDPWHVDILIQFLQQTLVTLADDYHQKPNPRNFFQTITLMHDVLDALTVQIPDIYPLTLRRRDCHPHLHAKQLKNHIVQTKRE</sequence>
<evidence type="ECO:0000313" key="2">
    <source>
        <dbReference type="Proteomes" id="UP000192660"/>
    </source>
</evidence>
<dbReference type="EMBL" id="FWWY01000001">
    <property type="protein sequence ID" value="SMC02770.1"/>
    <property type="molecule type" value="Genomic_DNA"/>
</dbReference>
<dbReference type="Proteomes" id="UP000192660">
    <property type="component" value="Unassembled WGS sequence"/>
</dbReference>
<evidence type="ECO:0000313" key="1">
    <source>
        <dbReference type="EMBL" id="SMC02770.1"/>
    </source>
</evidence>
<dbReference type="AlphaFoldDB" id="A0A1W1W9R5"/>
<accession>A0A1W1W9R5</accession>